<dbReference type="AlphaFoldDB" id="A0ABD1AMR5"/>
<dbReference type="Proteomes" id="UP001558713">
    <property type="component" value="Unassembled WGS sequence"/>
</dbReference>
<proteinExistence type="predicted"/>
<evidence type="ECO:0000313" key="3">
    <source>
        <dbReference type="EMBL" id="KAL1207982.1"/>
    </source>
</evidence>
<name>A0ABD1AMR5_CARAN</name>
<evidence type="ECO:0000256" key="1">
    <source>
        <dbReference type="PROSITE-ProRule" id="PRU00235"/>
    </source>
</evidence>
<organism evidence="3 4">
    <name type="scientific">Cardamine amara subsp. amara</name>
    <dbReference type="NCBI Taxonomy" id="228776"/>
    <lineage>
        <taxon>Eukaryota</taxon>
        <taxon>Viridiplantae</taxon>
        <taxon>Streptophyta</taxon>
        <taxon>Embryophyta</taxon>
        <taxon>Tracheophyta</taxon>
        <taxon>Spermatophyta</taxon>
        <taxon>Magnoliopsida</taxon>
        <taxon>eudicotyledons</taxon>
        <taxon>Gunneridae</taxon>
        <taxon>Pentapetalae</taxon>
        <taxon>rosids</taxon>
        <taxon>malvids</taxon>
        <taxon>Brassicales</taxon>
        <taxon>Brassicaceae</taxon>
        <taxon>Cardamineae</taxon>
        <taxon>Cardamine</taxon>
    </lineage>
</organism>
<protein>
    <submittedName>
        <fullName evidence="3">Uncharacterized protein</fullName>
    </submittedName>
</protein>
<dbReference type="EMBL" id="JBANAX010000462">
    <property type="protein sequence ID" value="KAL1207982.1"/>
    <property type="molecule type" value="Genomic_DNA"/>
</dbReference>
<keyword evidence="4" id="KW-1185">Reference proteome</keyword>
<evidence type="ECO:0000313" key="4">
    <source>
        <dbReference type="Proteomes" id="UP001558713"/>
    </source>
</evidence>
<feature type="region of interest" description="Disordered" evidence="2">
    <location>
        <begin position="1"/>
        <end position="23"/>
    </location>
</feature>
<dbReference type="PROSITE" id="PS50012">
    <property type="entry name" value="RCC1_3"/>
    <property type="match status" value="1"/>
</dbReference>
<dbReference type="SUPFAM" id="SSF50985">
    <property type="entry name" value="RCC1/BLIP-II"/>
    <property type="match status" value="1"/>
</dbReference>
<gene>
    <name evidence="3" type="ORF">V5N11_034275</name>
</gene>
<dbReference type="InterPro" id="IPR000408">
    <property type="entry name" value="Reg_chr_condens"/>
</dbReference>
<reference evidence="3 4" key="1">
    <citation type="submission" date="2024-04" db="EMBL/GenBank/DDBJ databases">
        <title>Genome assembly C_amara_ONT_v2.</title>
        <authorList>
            <person name="Yant L."/>
            <person name="Moore C."/>
            <person name="Slenker M."/>
        </authorList>
    </citation>
    <scope>NUCLEOTIDE SEQUENCE [LARGE SCALE GENOMIC DNA]</scope>
    <source>
        <tissue evidence="3">Leaf</tissue>
    </source>
</reference>
<sequence>MNGEGKSETETSAAALEEKEEDEVGQKLVYMWGYLPGASPQRSPLMSPVVVKIPPEVGSSWKDGSGGGCGFAIATAESGKLITWGSTDDLGQSYVTSGKHGETPEPFPLPPEVCVQKAEAGWAHCVAVTENHVVYTWGWRECIPTGGVFGLVERDSCERNISFSVELVSPSSQGKKI</sequence>
<evidence type="ECO:0000256" key="2">
    <source>
        <dbReference type="SAM" id="MobiDB-lite"/>
    </source>
</evidence>
<dbReference type="InterPro" id="IPR009091">
    <property type="entry name" value="RCC1/BLIP-II"/>
</dbReference>
<comment type="caution">
    <text evidence="3">The sequence shown here is derived from an EMBL/GenBank/DDBJ whole genome shotgun (WGS) entry which is preliminary data.</text>
</comment>
<accession>A0ABD1AMR5</accession>
<feature type="repeat" description="RCC1" evidence="1">
    <location>
        <begin position="79"/>
        <end position="131"/>
    </location>
</feature>
<dbReference type="Gene3D" id="2.130.10.30">
    <property type="entry name" value="Regulator of chromosome condensation 1/beta-lactamase-inhibitor protein II"/>
    <property type="match status" value="1"/>
</dbReference>